<evidence type="ECO:0000256" key="7">
    <source>
        <dbReference type="ARBA" id="ARBA00023239"/>
    </source>
</evidence>
<evidence type="ECO:0000256" key="4">
    <source>
        <dbReference type="ARBA" id="ARBA00022605"/>
    </source>
</evidence>
<dbReference type="InterPro" id="IPR011060">
    <property type="entry name" value="RibuloseP-bd_barrel"/>
</dbReference>
<keyword evidence="7" id="KW-0456">Lyase</keyword>
<comment type="catalytic activity">
    <reaction evidence="8">
        <text>(1S,2R)-1-C-(indol-3-yl)glycerol 3-phosphate + L-serine = D-glyceraldehyde 3-phosphate + L-tryptophan + H2O</text>
        <dbReference type="Rhea" id="RHEA:10532"/>
        <dbReference type="ChEBI" id="CHEBI:15377"/>
        <dbReference type="ChEBI" id="CHEBI:33384"/>
        <dbReference type="ChEBI" id="CHEBI:57912"/>
        <dbReference type="ChEBI" id="CHEBI:58866"/>
        <dbReference type="ChEBI" id="CHEBI:59776"/>
        <dbReference type="EC" id="4.2.1.20"/>
    </reaction>
</comment>
<dbReference type="AlphaFoldDB" id="A0AAV8ZZ84"/>
<evidence type="ECO:0000256" key="6">
    <source>
        <dbReference type="ARBA" id="ARBA00023141"/>
    </source>
</evidence>
<dbReference type="PANTHER" id="PTHR43406:SF1">
    <property type="entry name" value="TRYPTOPHAN SYNTHASE ALPHA CHAIN, CHLOROPLASTIC"/>
    <property type="match status" value="1"/>
</dbReference>
<proteinExistence type="predicted"/>
<evidence type="ECO:0000313" key="10">
    <source>
        <dbReference type="Proteomes" id="UP001179952"/>
    </source>
</evidence>
<dbReference type="PROSITE" id="PS00167">
    <property type="entry name" value="TRP_SYNTHASE_ALPHA"/>
    <property type="match status" value="1"/>
</dbReference>
<evidence type="ECO:0000256" key="1">
    <source>
        <dbReference type="ARBA" id="ARBA00004733"/>
    </source>
</evidence>
<organism evidence="9 10">
    <name type="scientific">Acorus gramineus</name>
    <name type="common">Dwarf sweet flag</name>
    <dbReference type="NCBI Taxonomy" id="55184"/>
    <lineage>
        <taxon>Eukaryota</taxon>
        <taxon>Viridiplantae</taxon>
        <taxon>Streptophyta</taxon>
        <taxon>Embryophyta</taxon>
        <taxon>Tracheophyta</taxon>
        <taxon>Spermatophyta</taxon>
        <taxon>Magnoliopsida</taxon>
        <taxon>Liliopsida</taxon>
        <taxon>Acoraceae</taxon>
        <taxon>Acorus</taxon>
    </lineage>
</organism>
<name>A0AAV8ZZ84_ACOGR</name>
<accession>A0AAV8ZZ84</accession>
<evidence type="ECO:0000313" key="9">
    <source>
        <dbReference type="EMBL" id="KAK1256693.1"/>
    </source>
</evidence>
<dbReference type="InterPro" id="IPR013785">
    <property type="entry name" value="Aldolase_TIM"/>
</dbReference>
<dbReference type="GO" id="GO:0005829">
    <property type="term" value="C:cytosol"/>
    <property type="evidence" value="ECO:0007669"/>
    <property type="project" value="TreeGrafter"/>
</dbReference>
<protein>
    <recommendedName>
        <fullName evidence="3">tryptophan synthase</fullName>
        <ecNumber evidence="3">4.2.1.20</ecNumber>
    </recommendedName>
</protein>
<reference evidence="9" key="1">
    <citation type="journal article" date="2023" name="Nat. Commun.">
        <title>Diploid and tetraploid genomes of Acorus and the evolution of monocots.</title>
        <authorList>
            <person name="Ma L."/>
            <person name="Liu K.W."/>
            <person name="Li Z."/>
            <person name="Hsiao Y.Y."/>
            <person name="Qi Y."/>
            <person name="Fu T."/>
            <person name="Tang G.D."/>
            <person name="Zhang D."/>
            <person name="Sun W.H."/>
            <person name="Liu D.K."/>
            <person name="Li Y."/>
            <person name="Chen G.Z."/>
            <person name="Liu X.D."/>
            <person name="Liao X.Y."/>
            <person name="Jiang Y.T."/>
            <person name="Yu X."/>
            <person name="Hao Y."/>
            <person name="Huang J."/>
            <person name="Zhao X.W."/>
            <person name="Ke S."/>
            <person name="Chen Y.Y."/>
            <person name="Wu W.L."/>
            <person name="Hsu J.L."/>
            <person name="Lin Y.F."/>
            <person name="Huang M.D."/>
            <person name="Li C.Y."/>
            <person name="Huang L."/>
            <person name="Wang Z.W."/>
            <person name="Zhao X."/>
            <person name="Zhong W.Y."/>
            <person name="Peng D.H."/>
            <person name="Ahmad S."/>
            <person name="Lan S."/>
            <person name="Zhang J.S."/>
            <person name="Tsai W.C."/>
            <person name="Van de Peer Y."/>
            <person name="Liu Z.J."/>
        </authorList>
    </citation>
    <scope>NUCLEOTIDE SEQUENCE</scope>
    <source>
        <strain evidence="9">SCP</strain>
    </source>
</reference>
<dbReference type="GO" id="GO:0009507">
    <property type="term" value="C:chloroplast"/>
    <property type="evidence" value="ECO:0007669"/>
    <property type="project" value="TreeGrafter"/>
</dbReference>
<keyword evidence="5" id="KW-0822">Tryptophan biosynthesis</keyword>
<evidence type="ECO:0000256" key="5">
    <source>
        <dbReference type="ARBA" id="ARBA00022822"/>
    </source>
</evidence>
<dbReference type="PANTHER" id="PTHR43406">
    <property type="entry name" value="TRYPTOPHAN SYNTHASE, ALPHA CHAIN"/>
    <property type="match status" value="1"/>
</dbReference>
<evidence type="ECO:0000256" key="8">
    <source>
        <dbReference type="ARBA" id="ARBA00049047"/>
    </source>
</evidence>
<dbReference type="EC" id="4.2.1.20" evidence="3"/>
<evidence type="ECO:0000256" key="3">
    <source>
        <dbReference type="ARBA" id="ARBA00012043"/>
    </source>
</evidence>
<keyword evidence="10" id="KW-1185">Reference proteome</keyword>
<reference evidence="9" key="2">
    <citation type="submission" date="2023-06" db="EMBL/GenBank/DDBJ databases">
        <authorList>
            <person name="Ma L."/>
            <person name="Liu K.-W."/>
            <person name="Li Z."/>
            <person name="Hsiao Y.-Y."/>
            <person name="Qi Y."/>
            <person name="Fu T."/>
            <person name="Tang G."/>
            <person name="Zhang D."/>
            <person name="Sun W.-H."/>
            <person name="Liu D.-K."/>
            <person name="Li Y."/>
            <person name="Chen G.-Z."/>
            <person name="Liu X.-D."/>
            <person name="Liao X.-Y."/>
            <person name="Jiang Y.-T."/>
            <person name="Yu X."/>
            <person name="Hao Y."/>
            <person name="Huang J."/>
            <person name="Zhao X.-W."/>
            <person name="Ke S."/>
            <person name="Chen Y.-Y."/>
            <person name="Wu W.-L."/>
            <person name="Hsu J.-L."/>
            <person name="Lin Y.-F."/>
            <person name="Huang M.-D."/>
            <person name="Li C.-Y."/>
            <person name="Huang L."/>
            <person name="Wang Z.-W."/>
            <person name="Zhao X."/>
            <person name="Zhong W.-Y."/>
            <person name="Peng D.-H."/>
            <person name="Ahmad S."/>
            <person name="Lan S."/>
            <person name="Zhang J.-S."/>
            <person name="Tsai W.-C."/>
            <person name="Van De Peer Y."/>
            <person name="Liu Z.-J."/>
        </authorList>
    </citation>
    <scope>NUCLEOTIDE SEQUENCE</scope>
    <source>
        <strain evidence="9">SCP</strain>
        <tissue evidence="9">Leaves</tissue>
    </source>
</reference>
<dbReference type="Pfam" id="PF00290">
    <property type="entry name" value="Trp_syntA"/>
    <property type="match status" value="1"/>
</dbReference>
<dbReference type="InterPro" id="IPR002028">
    <property type="entry name" value="Trp_synthase_suA"/>
</dbReference>
<dbReference type="GO" id="GO:0004834">
    <property type="term" value="F:tryptophan synthase activity"/>
    <property type="evidence" value="ECO:0007669"/>
    <property type="project" value="UniProtKB-EC"/>
</dbReference>
<dbReference type="Proteomes" id="UP001179952">
    <property type="component" value="Unassembled WGS sequence"/>
</dbReference>
<dbReference type="InterPro" id="IPR018204">
    <property type="entry name" value="Trp_synthase_alpha_AS"/>
</dbReference>
<keyword evidence="6" id="KW-0057">Aromatic amino acid biosynthesis</keyword>
<keyword evidence="4" id="KW-0028">Amino-acid biosynthesis</keyword>
<dbReference type="SUPFAM" id="SSF51366">
    <property type="entry name" value="Ribulose-phoshate binding barrel"/>
    <property type="match status" value="1"/>
</dbReference>
<evidence type="ECO:0000256" key="2">
    <source>
        <dbReference type="ARBA" id="ARBA00011270"/>
    </source>
</evidence>
<dbReference type="EMBL" id="JAUJYN010000091">
    <property type="protein sequence ID" value="KAK1256693.1"/>
    <property type="molecule type" value="Genomic_DNA"/>
</dbReference>
<comment type="pathway">
    <text evidence="1">Amino-acid biosynthesis; L-tryptophan biosynthesis; L-tryptophan from chorismate: step 5/5.</text>
</comment>
<comment type="subunit">
    <text evidence="2">Tetramer of two alpha and two beta chains.</text>
</comment>
<dbReference type="Gene3D" id="3.20.20.70">
    <property type="entry name" value="Aldolase class I"/>
    <property type="match status" value="1"/>
</dbReference>
<gene>
    <name evidence="9" type="ORF">QJS04_geneDACA024960</name>
</gene>
<sequence length="266" mass="29142">MVGREAVRAHRGAEGCNTAVRAGVVGDITEEELSTYDGSDPGSPCSQQWGLVHKQSSVPGGLFWVIRLWVVRLLVIALEARAYEVECKPLKGGMLYEFHRNSRSVKSTFFIFWMVSTFLALDLDGKRYGFEALRDQIRVRTPMASLTVAPSVGISETFSRLKEQGKVALIPYITAGDPDLSTTSEALKVLDYCGSDIIELGMPYSDPLADGPVIQAAATRALAKGTNFDNVISMLREVLLTTPTTPTHRMRSIVEASEGFVYLSCE</sequence>
<comment type="caution">
    <text evidence="9">The sequence shown here is derived from an EMBL/GenBank/DDBJ whole genome shotgun (WGS) entry which is preliminary data.</text>
</comment>